<dbReference type="InterPro" id="IPR020479">
    <property type="entry name" value="HD_metazoa"/>
</dbReference>
<evidence type="ECO:0000256" key="5">
    <source>
        <dbReference type="PROSITE-ProRule" id="PRU00108"/>
    </source>
</evidence>
<evidence type="ECO:0000256" key="3">
    <source>
        <dbReference type="ARBA" id="ARBA00023155"/>
    </source>
</evidence>
<proteinExistence type="predicted"/>
<dbReference type="STRING" id="131310.A0A0N4ZJG3"/>
<dbReference type="PROSITE" id="PS50071">
    <property type="entry name" value="HOMEOBOX_2"/>
    <property type="match status" value="1"/>
</dbReference>
<keyword evidence="3 5" id="KW-0371">Homeobox</keyword>
<dbReference type="Proteomes" id="UP000038045">
    <property type="component" value="Unplaced"/>
</dbReference>
<keyword evidence="8" id="KW-1185">Reference proteome</keyword>
<dbReference type="CDD" id="cd00086">
    <property type="entry name" value="homeodomain"/>
    <property type="match status" value="1"/>
</dbReference>
<sequence>MFTMDSILQSNDGKSESIMEYNGFVFPSSSIDEKNNLNNNSNKEKTDENNLNLSFNNEINSSTLDILPNVENPSLVELQMLLGYRIRKHEYRRKKASSFDRKPRQAYSTRQLQRLEYEFNKDKYLSIQKRCQLSQELNLSETQIKTWFQNRRTKWKKQITLKLRQMCTKTVSFSSNYIKPQIQDSIVPVLPIHNFNQFLQ</sequence>
<dbReference type="PROSITE" id="PS00027">
    <property type="entry name" value="HOMEOBOX_1"/>
    <property type="match status" value="1"/>
</dbReference>
<keyword evidence="2 5" id="KW-0238">DNA-binding</keyword>
<evidence type="ECO:0000259" key="7">
    <source>
        <dbReference type="PROSITE" id="PS50071"/>
    </source>
</evidence>
<evidence type="ECO:0000256" key="6">
    <source>
        <dbReference type="RuleBase" id="RU000682"/>
    </source>
</evidence>
<evidence type="ECO:0000313" key="8">
    <source>
        <dbReference type="Proteomes" id="UP000038045"/>
    </source>
</evidence>
<keyword evidence="4 5" id="KW-0539">Nucleus</keyword>
<dbReference type="SUPFAM" id="SSF46689">
    <property type="entry name" value="Homeodomain-like"/>
    <property type="match status" value="1"/>
</dbReference>
<dbReference type="InterPro" id="IPR050848">
    <property type="entry name" value="Homeobox_TF"/>
</dbReference>
<feature type="domain" description="Homeobox" evidence="7">
    <location>
        <begin position="98"/>
        <end position="158"/>
    </location>
</feature>
<evidence type="ECO:0000256" key="4">
    <source>
        <dbReference type="ARBA" id="ARBA00023242"/>
    </source>
</evidence>
<evidence type="ECO:0000256" key="2">
    <source>
        <dbReference type="ARBA" id="ARBA00023125"/>
    </source>
</evidence>
<dbReference type="SMART" id="SM00389">
    <property type="entry name" value="HOX"/>
    <property type="match status" value="1"/>
</dbReference>
<dbReference type="InterPro" id="IPR017970">
    <property type="entry name" value="Homeobox_CS"/>
</dbReference>
<evidence type="ECO:0000313" key="9">
    <source>
        <dbReference type="WBParaSite" id="PTRK_0000810400.1"/>
    </source>
</evidence>
<dbReference type="WBParaSite" id="PTRK_0000810400.1">
    <property type="protein sequence ID" value="PTRK_0000810400.1"/>
    <property type="gene ID" value="PTRK_0000810400"/>
</dbReference>
<dbReference type="PANTHER" id="PTHR24333">
    <property type="entry name" value="HOMEO BOX HB9 LIKE A-RELATED"/>
    <property type="match status" value="1"/>
</dbReference>
<comment type="subcellular location">
    <subcellularLocation>
        <location evidence="1 5 6">Nucleus</location>
    </subcellularLocation>
</comment>
<organism evidence="8 9">
    <name type="scientific">Parastrongyloides trichosuri</name>
    <name type="common">Possum-specific nematode worm</name>
    <dbReference type="NCBI Taxonomy" id="131310"/>
    <lineage>
        <taxon>Eukaryota</taxon>
        <taxon>Metazoa</taxon>
        <taxon>Ecdysozoa</taxon>
        <taxon>Nematoda</taxon>
        <taxon>Chromadorea</taxon>
        <taxon>Rhabditida</taxon>
        <taxon>Tylenchina</taxon>
        <taxon>Panagrolaimomorpha</taxon>
        <taxon>Strongyloidoidea</taxon>
        <taxon>Strongyloididae</taxon>
        <taxon>Parastrongyloides</taxon>
    </lineage>
</organism>
<feature type="DNA-binding region" description="Homeobox" evidence="5">
    <location>
        <begin position="100"/>
        <end position="159"/>
    </location>
</feature>
<dbReference type="GO" id="GO:0003677">
    <property type="term" value="F:DNA binding"/>
    <property type="evidence" value="ECO:0007669"/>
    <property type="project" value="UniProtKB-UniRule"/>
</dbReference>
<dbReference type="Gene3D" id="1.10.10.60">
    <property type="entry name" value="Homeodomain-like"/>
    <property type="match status" value="1"/>
</dbReference>
<dbReference type="GO" id="GO:0000981">
    <property type="term" value="F:DNA-binding transcription factor activity, RNA polymerase II-specific"/>
    <property type="evidence" value="ECO:0007669"/>
    <property type="project" value="InterPro"/>
</dbReference>
<dbReference type="InterPro" id="IPR001356">
    <property type="entry name" value="HD"/>
</dbReference>
<name>A0A0N4ZJG3_PARTI</name>
<evidence type="ECO:0000256" key="1">
    <source>
        <dbReference type="ARBA" id="ARBA00004123"/>
    </source>
</evidence>
<dbReference type="InterPro" id="IPR009057">
    <property type="entry name" value="Homeodomain-like_sf"/>
</dbReference>
<dbReference type="GO" id="GO:0005634">
    <property type="term" value="C:nucleus"/>
    <property type="evidence" value="ECO:0007669"/>
    <property type="project" value="UniProtKB-SubCell"/>
</dbReference>
<protein>
    <submittedName>
        <fullName evidence="9">Homeobox domain-containing protein</fullName>
    </submittedName>
</protein>
<dbReference type="PRINTS" id="PR00024">
    <property type="entry name" value="HOMEOBOX"/>
</dbReference>
<reference evidence="9" key="1">
    <citation type="submission" date="2017-02" db="UniProtKB">
        <authorList>
            <consortium name="WormBaseParasite"/>
        </authorList>
    </citation>
    <scope>IDENTIFICATION</scope>
</reference>
<dbReference type="PANTHER" id="PTHR24333:SF9">
    <property type="entry name" value="HOMEOBOX DOMAIN-CONTAINING PROTEIN"/>
    <property type="match status" value="1"/>
</dbReference>
<dbReference type="Pfam" id="PF00046">
    <property type="entry name" value="Homeodomain"/>
    <property type="match status" value="1"/>
</dbReference>
<accession>A0A0N4ZJG3</accession>
<dbReference type="AlphaFoldDB" id="A0A0N4ZJG3"/>